<dbReference type="AlphaFoldDB" id="A0A8T5GER3"/>
<accession>A0A8T5GER3</accession>
<dbReference type="Pfam" id="PF13578">
    <property type="entry name" value="Methyltransf_24"/>
    <property type="match status" value="1"/>
</dbReference>
<dbReference type="SUPFAM" id="SSF53335">
    <property type="entry name" value="S-adenosyl-L-methionine-dependent methyltransferases"/>
    <property type="match status" value="1"/>
</dbReference>
<proteinExistence type="predicted"/>
<evidence type="ECO:0000313" key="2">
    <source>
        <dbReference type="Proteomes" id="UP000722459"/>
    </source>
</evidence>
<dbReference type="GO" id="GO:0032259">
    <property type="term" value="P:methylation"/>
    <property type="evidence" value="ECO:0007669"/>
    <property type="project" value="UniProtKB-KW"/>
</dbReference>
<keyword evidence="1" id="KW-0808">Transferase</keyword>
<keyword evidence="1" id="KW-0489">Methyltransferase</keyword>
<dbReference type="InterPro" id="IPR029063">
    <property type="entry name" value="SAM-dependent_MTases_sf"/>
</dbReference>
<sequence length="165" mass="19033">MYEIARKIGSGCIVEIGSWLGKSTCWIAQALKETEKENHFYAIDPHIGSVEHKGFVKAVGGTTFDIFLQNIKKHKLQKQVEPVRKMSWDAINDINEPISFLFIDGSHEYKDVKKDFFDWFPKVKIGGIIAFHDNNWDGVKKVLDELDRNEFSEMGIVETITWIKK</sequence>
<dbReference type="GO" id="GO:0008168">
    <property type="term" value="F:methyltransferase activity"/>
    <property type="evidence" value="ECO:0007669"/>
    <property type="project" value="UniProtKB-KW"/>
</dbReference>
<dbReference type="Gene3D" id="3.40.50.150">
    <property type="entry name" value="Vaccinia Virus protein VP39"/>
    <property type="match status" value="1"/>
</dbReference>
<reference evidence="1" key="1">
    <citation type="journal article" date="2021" name="ISME J.">
        <title>Mercury methylation by metabolically versatile and cosmopolitan marine bacteria.</title>
        <authorList>
            <person name="Lin H."/>
            <person name="Ascher D.B."/>
            <person name="Myung Y."/>
            <person name="Lamborg C.H."/>
            <person name="Hallam S.J."/>
            <person name="Gionfriddo C.M."/>
            <person name="Holt K.E."/>
            <person name="Moreau J.W."/>
        </authorList>
    </citation>
    <scope>NUCLEOTIDE SEQUENCE</scope>
    <source>
        <strain evidence="1">SI075_bin30</strain>
    </source>
</reference>
<name>A0A8T5GER3_9ARCH</name>
<dbReference type="EMBL" id="JABJNZ010000022">
    <property type="protein sequence ID" value="MBT4870238.1"/>
    <property type="molecule type" value="Genomic_DNA"/>
</dbReference>
<dbReference type="Proteomes" id="UP000722459">
    <property type="component" value="Unassembled WGS sequence"/>
</dbReference>
<gene>
    <name evidence="1" type="ORF">HON47_01555</name>
</gene>
<evidence type="ECO:0000313" key="1">
    <source>
        <dbReference type="EMBL" id="MBT4870238.1"/>
    </source>
</evidence>
<organism evidence="1 2">
    <name type="scientific">Candidatus Iainarchaeum sp</name>
    <dbReference type="NCBI Taxonomy" id="3101447"/>
    <lineage>
        <taxon>Archaea</taxon>
        <taxon>Candidatus Iainarchaeota</taxon>
        <taxon>Candidatus Iainarchaeia</taxon>
        <taxon>Candidatus Iainarchaeales</taxon>
        <taxon>Candidatus Iainarchaeaceae</taxon>
        <taxon>Candidatus Iainarchaeum</taxon>
    </lineage>
</organism>
<protein>
    <submittedName>
        <fullName evidence="1">Class I SAM-dependent methyltransferase</fullName>
    </submittedName>
</protein>
<comment type="caution">
    <text evidence="1">The sequence shown here is derived from an EMBL/GenBank/DDBJ whole genome shotgun (WGS) entry which is preliminary data.</text>
</comment>